<evidence type="ECO:0000313" key="2">
    <source>
        <dbReference type="EMBL" id="EFX41471.1"/>
    </source>
</evidence>
<gene>
    <name evidence="2" type="ORF">HSUHS5_1189</name>
</gene>
<keyword evidence="1" id="KW-0472">Membrane</keyword>
<dbReference type="Proteomes" id="UP000054093">
    <property type="component" value="Unassembled WGS sequence"/>
</dbReference>
<organism evidence="2 3">
    <name type="scientific">Helicobacter suis HS5</name>
    <dbReference type="NCBI Taxonomy" id="710394"/>
    <lineage>
        <taxon>Bacteria</taxon>
        <taxon>Pseudomonadati</taxon>
        <taxon>Campylobacterota</taxon>
        <taxon>Epsilonproteobacteria</taxon>
        <taxon>Campylobacterales</taxon>
        <taxon>Helicobacteraceae</taxon>
        <taxon>Helicobacter</taxon>
    </lineage>
</organism>
<dbReference type="EMBL" id="ADHO01000259">
    <property type="protein sequence ID" value="EFX41471.1"/>
    <property type="molecule type" value="Genomic_DNA"/>
</dbReference>
<evidence type="ECO:0000313" key="3">
    <source>
        <dbReference type="Proteomes" id="UP000054093"/>
    </source>
</evidence>
<proteinExistence type="predicted"/>
<name>E7G5A6_9HELI</name>
<dbReference type="AlphaFoldDB" id="E7G5A6"/>
<keyword evidence="1" id="KW-1133">Transmembrane helix</keyword>
<evidence type="ECO:0000256" key="1">
    <source>
        <dbReference type="SAM" id="Phobius"/>
    </source>
</evidence>
<reference evidence="2 3" key="1">
    <citation type="journal article" date="2011" name="Vet. Res.">
        <title>Genome sequence of Helicobacter suis supports its role in gastric pathology.</title>
        <authorList>
            <person name="Vermoote M."/>
            <person name="Vandekerckhove T.T."/>
            <person name="Flahou B."/>
            <person name="Pasmans F."/>
            <person name="Smet A."/>
            <person name="De Groote D."/>
            <person name="Van Criekinge W."/>
            <person name="Ducatelle R."/>
            <person name="Haesebrouck F."/>
        </authorList>
    </citation>
    <scope>NUCLEOTIDE SEQUENCE [LARGE SCALE GENOMIC DNA]</scope>
    <source>
        <strain evidence="2 3">HS5</strain>
    </source>
</reference>
<feature type="transmembrane region" description="Helical" evidence="1">
    <location>
        <begin position="21"/>
        <end position="40"/>
    </location>
</feature>
<keyword evidence="1" id="KW-0812">Transmembrane</keyword>
<accession>E7G5A6</accession>
<sequence length="176" mass="20192">MVKLSYRNPVVKRMVSSLTKIWIFYIVLSILAIYATAYALQKYTWLVARNVEILKVQSSIYNHETLRLKEDITNTMQTLQGVQDKSNYIVNIKESIKGVLEMIPDSITIQSITIDYSSLTLKGIVPSKQSFELTIQQRLDSIFENSHVEFYPLSNGWFSFVSINSSVLPFIAKKVN</sequence>
<protein>
    <submittedName>
        <fullName evidence="2">Uncharacterized protein</fullName>
    </submittedName>
</protein>
<comment type="caution">
    <text evidence="2">The sequence shown here is derived from an EMBL/GenBank/DDBJ whole genome shotgun (WGS) entry which is preliminary data.</text>
</comment>